<comment type="caution">
    <text evidence="7">The sequence shown here is derived from an EMBL/GenBank/DDBJ whole genome shotgun (WGS) entry which is preliminary data.</text>
</comment>
<feature type="signal peptide" evidence="5">
    <location>
        <begin position="1"/>
        <end position="22"/>
    </location>
</feature>
<comment type="subcellular location">
    <subcellularLocation>
        <location evidence="1">Secreted</location>
    </subcellularLocation>
</comment>
<reference evidence="7" key="1">
    <citation type="submission" date="2022-03" db="EMBL/GenBank/DDBJ databases">
        <authorList>
            <person name="Sayadi A."/>
        </authorList>
    </citation>
    <scope>NUCLEOTIDE SEQUENCE</scope>
</reference>
<evidence type="ECO:0000256" key="1">
    <source>
        <dbReference type="ARBA" id="ARBA00004613"/>
    </source>
</evidence>
<dbReference type="InterPro" id="IPR000734">
    <property type="entry name" value="TAG_lipase"/>
</dbReference>
<dbReference type="Gene3D" id="3.40.50.1820">
    <property type="entry name" value="alpha/beta hydrolase"/>
    <property type="match status" value="1"/>
</dbReference>
<dbReference type="InterPro" id="IPR029058">
    <property type="entry name" value="AB_hydrolase_fold"/>
</dbReference>
<evidence type="ECO:0000256" key="3">
    <source>
        <dbReference type="ARBA" id="ARBA00022525"/>
    </source>
</evidence>
<keyword evidence="5" id="KW-0732">Signal</keyword>
<protein>
    <recommendedName>
        <fullName evidence="6">Lipase domain-containing protein</fullName>
    </recommendedName>
</protein>
<evidence type="ECO:0000313" key="8">
    <source>
        <dbReference type="Proteomes" id="UP001152888"/>
    </source>
</evidence>
<evidence type="ECO:0000256" key="2">
    <source>
        <dbReference type="ARBA" id="ARBA00010701"/>
    </source>
</evidence>
<dbReference type="OrthoDB" id="199913at2759"/>
<dbReference type="PRINTS" id="PR00821">
    <property type="entry name" value="TAGLIPASE"/>
</dbReference>
<evidence type="ECO:0000313" key="7">
    <source>
        <dbReference type="EMBL" id="CAH2006482.1"/>
    </source>
</evidence>
<dbReference type="EMBL" id="CAKOFQ010007689">
    <property type="protein sequence ID" value="CAH2006482.1"/>
    <property type="molecule type" value="Genomic_DNA"/>
</dbReference>
<dbReference type="GO" id="GO:0016298">
    <property type="term" value="F:lipase activity"/>
    <property type="evidence" value="ECO:0007669"/>
    <property type="project" value="InterPro"/>
</dbReference>
<dbReference type="Pfam" id="PF00151">
    <property type="entry name" value="Lipase"/>
    <property type="match status" value="1"/>
</dbReference>
<dbReference type="AlphaFoldDB" id="A0A9P0Q1A9"/>
<keyword evidence="3" id="KW-0964">Secreted</keyword>
<dbReference type="GO" id="GO:0017171">
    <property type="term" value="F:serine hydrolase activity"/>
    <property type="evidence" value="ECO:0007669"/>
    <property type="project" value="TreeGrafter"/>
</dbReference>
<dbReference type="GO" id="GO:0016042">
    <property type="term" value="P:lipid catabolic process"/>
    <property type="evidence" value="ECO:0007669"/>
    <property type="project" value="TreeGrafter"/>
</dbReference>
<name>A0A9P0Q1A9_ACAOB</name>
<evidence type="ECO:0000259" key="6">
    <source>
        <dbReference type="Pfam" id="PF00151"/>
    </source>
</evidence>
<organism evidence="7 8">
    <name type="scientific">Acanthoscelides obtectus</name>
    <name type="common">Bean weevil</name>
    <name type="synonym">Bruchus obtectus</name>
    <dbReference type="NCBI Taxonomy" id="200917"/>
    <lineage>
        <taxon>Eukaryota</taxon>
        <taxon>Metazoa</taxon>
        <taxon>Ecdysozoa</taxon>
        <taxon>Arthropoda</taxon>
        <taxon>Hexapoda</taxon>
        <taxon>Insecta</taxon>
        <taxon>Pterygota</taxon>
        <taxon>Neoptera</taxon>
        <taxon>Endopterygota</taxon>
        <taxon>Coleoptera</taxon>
        <taxon>Polyphaga</taxon>
        <taxon>Cucujiformia</taxon>
        <taxon>Chrysomeloidea</taxon>
        <taxon>Chrysomelidae</taxon>
        <taxon>Bruchinae</taxon>
        <taxon>Bruchini</taxon>
        <taxon>Acanthoscelides</taxon>
    </lineage>
</organism>
<accession>A0A9P0Q1A9</accession>
<dbReference type="InterPro" id="IPR013818">
    <property type="entry name" value="Lipase"/>
</dbReference>
<dbReference type="Proteomes" id="UP001152888">
    <property type="component" value="Unassembled WGS sequence"/>
</dbReference>
<dbReference type="SUPFAM" id="SSF53474">
    <property type="entry name" value="alpha/beta-Hydrolases"/>
    <property type="match status" value="1"/>
</dbReference>
<sequence length="196" mass="22136">MAKIQLFSLVFNILIPASVLQGHSLGAHLAGFVGKYVFAMTGKKIDRISGLDPAGPKFDYPVAPSQNRLCDTDAKFVDIIHTDMQGYGYTPPLGHIDFYPNNGTDQPGCPKQHFKVRCHHARASFLFVESLTNRVKAVEAKYIEGPYFKITIKRKKKPKKVTFGYYASRKARGVYYLKTNGAQPFLTKCWKDLIEW</sequence>
<feature type="chain" id="PRO_5040387175" description="Lipase domain-containing protein" evidence="5">
    <location>
        <begin position="23"/>
        <end position="196"/>
    </location>
</feature>
<gene>
    <name evidence="7" type="ORF">ACAOBT_LOCUS29113</name>
</gene>
<evidence type="ECO:0000256" key="5">
    <source>
        <dbReference type="SAM" id="SignalP"/>
    </source>
</evidence>
<evidence type="ECO:0000256" key="4">
    <source>
        <dbReference type="RuleBase" id="RU004262"/>
    </source>
</evidence>
<feature type="domain" description="Lipase" evidence="6">
    <location>
        <begin position="20"/>
        <end position="185"/>
    </location>
</feature>
<comment type="similarity">
    <text evidence="2 4">Belongs to the AB hydrolase superfamily. Lipase family.</text>
</comment>
<dbReference type="PANTHER" id="PTHR11610">
    <property type="entry name" value="LIPASE"/>
    <property type="match status" value="1"/>
</dbReference>
<proteinExistence type="inferred from homology"/>
<dbReference type="GO" id="GO:0005615">
    <property type="term" value="C:extracellular space"/>
    <property type="evidence" value="ECO:0007669"/>
    <property type="project" value="TreeGrafter"/>
</dbReference>
<keyword evidence="8" id="KW-1185">Reference proteome</keyword>
<dbReference type="PANTHER" id="PTHR11610:SF173">
    <property type="entry name" value="LIPASE DOMAIN-CONTAINING PROTEIN-RELATED"/>
    <property type="match status" value="1"/>
</dbReference>